<evidence type="ECO:0000313" key="2">
    <source>
        <dbReference type="Proteomes" id="UP001221142"/>
    </source>
</evidence>
<sequence length="356" mass="40000">MSAPETPAIEYSRYLRMDIPHRIQSGGSTFNLTHETTAETRRLYDSLITTLTRRDFVTPLCGSIDAAIAGNVIIPEDEYNPDLQNEQCVAESVLANVLEQVRKALETCYPELFTTLANIPRGKYRVSIRCQQSPVNDSTRCDHHFILEYDHPESETPRVPPYHHVEEFLNAIYRRVRWNQENPAGNTAEAPPYPALALVILEEKVRRPWFSFIHKGSHRVGCIEAHDGRSVCISLGLFKRGQGRRKKCPTVCSASGAVCLLKLYFRFHPSSSYSYSVAAKCNLVILTDYLHTVLLDLHVTASAIDAIICEHADHTVVREDALAARYKIFAAVLLRLHAAGLLDEEFSPVVVAVDRA</sequence>
<name>A0AAD7BFE0_9AGAR</name>
<dbReference type="EMBL" id="JARKIF010000018">
    <property type="protein sequence ID" value="KAJ7619388.1"/>
    <property type="molecule type" value="Genomic_DNA"/>
</dbReference>
<comment type="caution">
    <text evidence="1">The sequence shown here is derived from an EMBL/GenBank/DDBJ whole genome shotgun (WGS) entry which is preliminary data.</text>
</comment>
<organism evidence="1 2">
    <name type="scientific">Roridomyces roridus</name>
    <dbReference type="NCBI Taxonomy" id="1738132"/>
    <lineage>
        <taxon>Eukaryota</taxon>
        <taxon>Fungi</taxon>
        <taxon>Dikarya</taxon>
        <taxon>Basidiomycota</taxon>
        <taxon>Agaricomycotina</taxon>
        <taxon>Agaricomycetes</taxon>
        <taxon>Agaricomycetidae</taxon>
        <taxon>Agaricales</taxon>
        <taxon>Marasmiineae</taxon>
        <taxon>Mycenaceae</taxon>
        <taxon>Roridomyces</taxon>
    </lineage>
</organism>
<protein>
    <submittedName>
        <fullName evidence="1">Uncharacterized protein</fullName>
    </submittedName>
</protein>
<dbReference type="Proteomes" id="UP001221142">
    <property type="component" value="Unassembled WGS sequence"/>
</dbReference>
<dbReference type="AlphaFoldDB" id="A0AAD7BFE0"/>
<keyword evidence="2" id="KW-1185">Reference proteome</keyword>
<gene>
    <name evidence="1" type="ORF">FB45DRAFT_157548</name>
</gene>
<proteinExistence type="predicted"/>
<reference evidence="1" key="1">
    <citation type="submission" date="2023-03" db="EMBL/GenBank/DDBJ databases">
        <title>Massive genome expansion in bonnet fungi (Mycena s.s.) driven by repeated elements and novel gene families across ecological guilds.</title>
        <authorList>
            <consortium name="Lawrence Berkeley National Laboratory"/>
            <person name="Harder C.B."/>
            <person name="Miyauchi S."/>
            <person name="Viragh M."/>
            <person name="Kuo A."/>
            <person name="Thoen E."/>
            <person name="Andreopoulos B."/>
            <person name="Lu D."/>
            <person name="Skrede I."/>
            <person name="Drula E."/>
            <person name="Henrissat B."/>
            <person name="Morin E."/>
            <person name="Kohler A."/>
            <person name="Barry K."/>
            <person name="LaButti K."/>
            <person name="Morin E."/>
            <person name="Salamov A."/>
            <person name="Lipzen A."/>
            <person name="Mereny Z."/>
            <person name="Hegedus B."/>
            <person name="Baldrian P."/>
            <person name="Stursova M."/>
            <person name="Weitz H."/>
            <person name="Taylor A."/>
            <person name="Grigoriev I.V."/>
            <person name="Nagy L.G."/>
            <person name="Martin F."/>
            <person name="Kauserud H."/>
        </authorList>
    </citation>
    <scope>NUCLEOTIDE SEQUENCE</scope>
    <source>
        <strain evidence="1">9284</strain>
    </source>
</reference>
<accession>A0AAD7BFE0</accession>
<evidence type="ECO:0000313" key="1">
    <source>
        <dbReference type="EMBL" id="KAJ7619388.1"/>
    </source>
</evidence>